<dbReference type="PANTHER" id="PTHR10127">
    <property type="entry name" value="DISCOIDIN, CUB, EGF, LAMININ , AND ZINC METALLOPROTEASE DOMAIN CONTAINING"/>
    <property type="match status" value="1"/>
</dbReference>
<accession>A0A1V9ZCA6</accession>
<evidence type="ECO:0000313" key="1">
    <source>
        <dbReference type="EMBL" id="OQR95582.1"/>
    </source>
</evidence>
<gene>
    <name evidence="1" type="ORF">THRCLA_22112</name>
</gene>
<dbReference type="EMBL" id="JNBS01002084">
    <property type="protein sequence ID" value="OQR95582.1"/>
    <property type="molecule type" value="Genomic_DNA"/>
</dbReference>
<dbReference type="OrthoDB" id="431034at2759"/>
<keyword evidence="2" id="KW-1185">Reference proteome</keyword>
<dbReference type="InterPro" id="IPR024079">
    <property type="entry name" value="MetalloPept_cat_dom_sf"/>
</dbReference>
<dbReference type="AlphaFoldDB" id="A0A1V9ZCA6"/>
<evidence type="ECO:0008006" key="3">
    <source>
        <dbReference type="Google" id="ProtNLM"/>
    </source>
</evidence>
<name>A0A1V9ZCA6_9STRA</name>
<reference evidence="1 2" key="1">
    <citation type="journal article" date="2014" name="Genome Biol. Evol.">
        <title>The secreted proteins of Achlya hypogyna and Thraustotheca clavata identify the ancestral oomycete secretome and reveal gene acquisitions by horizontal gene transfer.</title>
        <authorList>
            <person name="Misner I."/>
            <person name="Blouin N."/>
            <person name="Leonard G."/>
            <person name="Richards T.A."/>
            <person name="Lane C.E."/>
        </authorList>
    </citation>
    <scope>NUCLEOTIDE SEQUENCE [LARGE SCALE GENOMIC DNA]</scope>
    <source>
        <strain evidence="1 2">ATCC 34112</strain>
    </source>
</reference>
<dbReference type="STRING" id="74557.A0A1V9ZCA6"/>
<organism evidence="1 2">
    <name type="scientific">Thraustotheca clavata</name>
    <dbReference type="NCBI Taxonomy" id="74557"/>
    <lineage>
        <taxon>Eukaryota</taxon>
        <taxon>Sar</taxon>
        <taxon>Stramenopiles</taxon>
        <taxon>Oomycota</taxon>
        <taxon>Saprolegniomycetes</taxon>
        <taxon>Saprolegniales</taxon>
        <taxon>Achlyaceae</taxon>
        <taxon>Thraustotheca</taxon>
    </lineage>
</organism>
<dbReference type="GO" id="GO:0004222">
    <property type="term" value="F:metalloendopeptidase activity"/>
    <property type="evidence" value="ECO:0007669"/>
    <property type="project" value="TreeGrafter"/>
</dbReference>
<evidence type="ECO:0000313" key="2">
    <source>
        <dbReference type="Proteomes" id="UP000243217"/>
    </source>
</evidence>
<dbReference type="Proteomes" id="UP000243217">
    <property type="component" value="Unassembled WGS sequence"/>
</dbReference>
<comment type="caution">
    <text evidence="1">The sequence shown here is derived from an EMBL/GenBank/DDBJ whole genome shotgun (WGS) entry which is preliminary data.</text>
</comment>
<dbReference type="PANTHER" id="PTHR10127:SF850">
    <property type="entry name" value="METALLOENDOPEPTIDASE"/>
    <property type="match status" value="1"/>
</dbReference>
<dbReference type="SUPFAM" id="SSF55486">
    <property type="entry name" value="Metalloproteases ('zincins'), catalytic domain"/>
    <property type="match status" value="1"/>
</dbReference>
<dbReference type="Gene3D" id="3.40.390.10">
    <property type="entry name" value="Collagenase (Catalytic Domain)"/>
    <property type="match status" value="2"/>
</dbReference>
<proteinExistence type="predicted"/>
<sequence length="180" mass="20273">MDEYRERTVIRFLEIDQCEASGIEIADKAKPCGDCKSYVEITNWDEGCYSTIGFANSGAQMLNLNTSCFGDIWGSGRVVHEVSVVKTLDTRWDCTMNILTLNELYDTTSVMHYGSSAGICVPQDTTKRFCDIEQHPDTDNCVIPLRQDCNEAATKRLGQRKGLSTFDLESLNFMAIYNHQ</sequence>
<protein>
    <recommendedName>
        <fullName evidence="3">Peptidase M12A domain-containing protein</fullName>
    </recommendedName>
</protein>